<dbReference type="Gene3D" id="3.40.50.1820">
    <property type="entry name" value="alpha/beta hydrolase"/>
    <property type="match status" value="1"/>
</dbReference>
<dbReference type="InterPro" id="IPR002470">
    <property type="entry name" value="Peptidase_S9A"/>
</dbReference>
<dbReference type="EMBL" id="AP017372">
    <property type="protein sequence ID" value="BAU58292.1"/>
    <property type="molecule type" value="Genomic_DNA"/>
</dbReference>
<keyword evidence="4" id="KW-0720">Serine protease</keyword>
<dbReference type="InterPro" id="IPR023302">
    <property type="entry name" value="Pept_S9A_N"/>
</dbReference>
<gene>
    <name evidence="8" type="primary">ptrB</name>
    <name evidence="8" type="ORF">HH1059_15820</name>
</gene>
<dbReference type="InterPro" id="IPR051543">
    <property type="entry name" value="Serine_Peptidase_S9A"/>
</dbReference>
<dbReference type="Pfam" id="PF00326">
    <property type="entry name" value="Peptidase_S9"/>
    <property type="match status" value="1"/>
</dbReference>
<dbReference type="PANTHER" id="PTHR11757">
    <property type="entry name" value="PROTEASE FAMILY S9A OLIGOPEPTIDASE"/>
    <property type="match status" value="1"/>
</dbReference>
<sequence>MSQHLPPSRPPRAAQQQHTIEQFGEQRSDPYAWLRDPDWRAAMLDPSRLQEDIRSYLEAENSYTEAVLRGQKDLRERLFSELRGRIKEADSSVPEPDGYYEYYTRYREGGQHPLICRRKAGMGEQFEEILLDGDAEASGYDYFDIGECVHSDDHRYLAFAIDTTGAESYTIRIKDLFSGELLSDSIEQARGDIVWSSRSDTILYTVLDDSHRPRWVYRHRIGDNSRHDTLVYEERDAGFFVNLGRTESRRFLLIETHDHTTSEVHVAPAEVPEAGFRCLIPRQKDVEYSVTDCGEHWLILTNHNAEDFRIVSAELGGEAATEWDELVAHRSGVLIHDMLLFSDYLVRLESEDALPRIVIRGLEDGLEHTVEFSEQAYALALDPGLEFDTSILRFKYSSLTTPTQVFDYDMDTGERELRKEQQIPSGHDPSDYVAKRVNAYSPDGEMVPVSLLYRADLTPGPDTPVLLSGYGAYGISQPAGFSPHRFSLVDRGFVFAIAHVRGGKERGFRWYREGKLLAKQNTFSDYVACAEHLIESGYTSAGKLIVHGGSAGGMLVGAVLNQRPELFGAAVADVPFVDVLNTMSDPTLPLTPPEWPEWGNPIEDEQAYRNISSYSPYENVCAQEYPPLLVTAGVSDPRVTYWEPAKWVARLRALKTDDNPLLLWTHMSSGHSGPGGRFDYLHEVALRFAFLLWVFGRCD</sequence>
<evidence type="ECO:0000256" key="3">
    <source>
        <dbReference type="ARBA" id="ARBA00022801"/>
    </source>
</evidence>
<keyword evidence="9" id="KW-1185">Reference proteome</keyword>
<dbReference type="RefSeq" id="WP_096409676.1">
    <property type="nucleotide sequence ID" value="NZ_AP017372.2"/>
</dbReference>
<dbReference type="AlphaFoldDB" id="A0A0X8XB09"/>
<dbReference type="OrthoDB" id="9801421at2"/>
<organism evidence="8 9">
    <name type="scientific">Halorhodospira halochloris</name>
    <name type="common">Ectothiorhodospira halochloris</name>
    <dbReference type="NCBI Taxonomy" id="1052"/>
    <lineage>
        <taxon>Bacteria</taxon>
        <taxon>Pseudomonadati</taxon>
        <taxon>Pseudomonadota</taxon>
        <taxon>Gammaproteobacteria</taxon>
        <taxon>Chromatiales</taxon>
        <taxon>Ectothiorhodospiraceae</taxon>
        <taxon>Halorhodospira</taxon>
    </lineage>
</organism>
<dbReference type="Gene3D" id="2.130.10.120">
    <property type="entry name" value="Prolyl oligopeptidase, N-terminal domain"/>
    <property type="match status" value="1"/>
</dbReference>
<dbReference type="PRINTS" id="PR00862">
    <property type="entry name" value="PROLIGOPTASE"/>
</dbReference>
<dbReference type="Proteomes" id="UP000218890">
    <property type="component" value="Chromosome"/>
</dbReference>
<evidence type="ECO:0000313" key="9">
    <source>
        <dbReference type="Proteomes" id="UP000218890"/>
    </source>
</evidence>
<dbReference type="Pfam" id="PF02897">
    <property type="entry name" value="Peptidase_S9_N"/>
    <property type="match status" value="1"/>
</dbReference>
<proteinExistence type="inferred from homology"/>
<dbReference type="InterPro" id="IPR029058">
    <property type="entry name" value="AB_hydrolase_fold"/>
</dbReference>
<evidence type="ECO:0000259" key="7">
    <source>
        <dbReference type="Pfam" id="PF02897"/>
    </source>
</evidence>
<comment type="similarity">
    <text evidence="1">Belongs to the peptidase S9A family.</text>
</comment>
<feature type="domain" description="Peptidase S9A N-terminal" evidence="7">
    <location>
        <begin position="11"/>
        <end position="421"/>
    </location>
</feature>
<dbReference type="InterPro" id="IPR001375">
    <property type="entry name" value="Peptidase_S9_cat"/>
</dbReference>
<evidence type="ECO:0000256" key="4">
    <source>
        <dbReference type="ARBA" id="ARBA00022825"/>
    </source>
</evidence>
<keyword evidence="2 8" id="KW-0645">Protease</keyword>
<dbReference type="GO" id="GO:0004252">
    <property type="term" value="F:serine-type endopeptidase activity"/>
    <property type="evidence" value="ECO:0007669"/>
    <property type="project" value="InterPro"/>
</dbReference>
<dbReference type="PANTHER" id="PTHR11757:SF19">
    <property type="entry name" value="PROLYL ENDOPEPTIDASE-LIKE"/>
    <property type="match status" value="1"/>
</dbReference>
<accession>A0A0X8XB09</accession>
<evidence type="ECO:0000313" key="8">
    <source>
        <dbReference type="EMBL" id="BAU58292.1"/>
    </source>
</evidence>
<dbReference type="KEGG" id="hhk:HH1059_15820"/>
<keyword evidence="3" id="KW-0378">Hydrolase</keyword>
<dbReference type="GO" id="GO:0006508">
    <property type="term" value="P:proteolysis"/>
    <property type="evidence" value="ECO:0007669"/>
    <property type="project" value="UniProtKB-KW"/>
</dbReference>
<feature type="region of interest" description="Disordered" evidence="5">
    <location>
        <begin position="1"/>
        <end position="27"/>
    </location>
</feature>
<dbReference type="SUPFAM" id="SSF50993">
    <property type="entry name" value="Peptidase/esterase 'gauge' domain"/>
    <property type="match status" value="1"/>
</dbReference>
<reference evidence="8" key="1">
    <citation type="submission" date="2016-02" db="EMBL/GenBank/DDBJ databases">
        <title>Halorhodospira halochloris DSM-1059 complete genome, version 2.</title>
        <authorList>
            <person name="Tsukatani Y."/>
        </authorList>
    </citation>
    <scope>NUCLEOTIDE SEQUENCE</scope>
    <source>
        <strain evidence="8">DSM 1059</strain>
    </source>
</reference>
<protein>
    <submittedName>
        <fullName evidence="8">Protease II</fullName>
    </submittedName>
</protein>
<dbReference type="SUPFAM" id="SSF53474">
    <property type="entry name" value="alpha/beta-Hydrolases"/>
    <property type="match status" value="1"/>
</dbReference>
<evidence type="ECO:0000256" key="1">
    <source>
        <dbReference type="ARBA" id="ARBA00005228"/>
    </source>
</evidence>
<evidence type="ECO:0000256" key="2">
    <source>
        <dbReference type="ARBA" id="ARBA00022670"/>
    </source>
</evidence>
<evidence type="ECO:0000259" key="6">
    <source>
        <dbReference type="Pfam" id="PF00326"/>
    </source>
</evidence>
<feature type="domain" description="Peptidase S9 prolyl oligopeptidase catalytic" evidence="6">
    <location>
        <begin position="481"/>
        <end position="696"/>
    </location>
</feature>
<evidence type="ECO:0000256" key="5">
    <source>
        <dbReference type="SAM" id="MobiDB-lite"/>
    </source>
</evidence>
<name>A0A0X8XB09_HALHR</name>